<feature type="transmembrane region" description="Helical" evidence="1">
    <location>
        <begin position="21"/>
        <end position="44"/>
    </location>
</feature>
<reference evidence="3" key="1">
    <citation type="submission" date="2016-06" db="EMBL/GenBank/DDBJ databases">
        <title>Parallel loss of symbiosis genes in relatives of nitrogen-fixing non-legume Parasponia.</title>
        <authorList>
            <person name="Van Velzen R."/>
            <person name="Holmer R."/>
            <person name="Bu F."/>
            <person name="Rutten L."/>
            <person name="Van Zeijl A."/>
            <person name="Liu W."/>
            <person name="Santuari L."/>
            <person name="Cao Q."/>
            <person name="Sharma T."/>
            <person name="Shen D."/>
            <person name="Roswanjaya Y."/>
            <person name="Wardhani T."/>
            <person name="Kalhor M.S."/>
            <person name="Jansen J."/>
            <person name="Van den Hoogen J."/>
            <person name="Gungor B."/>
            <person name="Hartog M."/>
            <person name="Hontelez J."/>
            <person name="Verver J."/>
            <person name="Yang W.-C."/>
            <person name="Schijlen E."/>
            <person name="Repin R."/>
            <person name="Schilthuizen M."/>
            <person name="Schranz E."/>
            <person name="Heidstra R."/>
            <person name="Miyata K."/>
            <person name="Fedorova E."/>
            <person name="Kohlen W."/>
            <person name="Bisseling T."/>
            <person name="Smit S."/>
            <person name="Geurts R."/>
        </authorList>
    </citation>
    <scope>NUCLEOTIDE SEQUENCE [LARGE SCALE GENOMIC DNA]</scope>
    <source>
        <strain evidence="3">cv. WU1-14</strain>
    </source>
</reference>
<comment type="caution">
    <text evidence="2">The sequence shown here is derived from an EMBL/GenBank/DDBJ whole genome shotgun (WGS) entry which is preliminary data.</text>
</comment>
<sequence>MIICIYIGLFLRFTSVFHLELCMDGCILFGLYIFFVLIANWSQIQRSTIVLVCDSFSGYSSDPLALVQSLVLMIVVLVMAALSKRVEVYFERRMQRWKHMVFVLSKITSINQHRS</sequence>
<gene>
    <name evidence="2" type="ORF">PanWU01x14_211900</name>
</gene>
<protein>
    <submittedName>
        <fullName evidence="2">Uncharacterized protein</fullName>
    </submittedName>
</protein>
<dbReference type="EMBL" id="JXTB01000225">
    <property type="protein sequence ID" value="PON52075.1"/>
    <property type="molecule type" value="Genomic_DNA"/>
</dbReference>
<keyword evidence="1" id="KW-0472">Membrane</keyword>
<accession>A0A2P5BTI7</accession>
<evidence type="ECO:0000256" key="1">
    <source>
        <dbReference type="SAM" id="Phobius"/>
    </source>
</evidence>
<organism evidence="2 3">
    <name type="scientific">Parasponia andersonii</name>
    <name type="common">Sponia andersonii</name>
    <dbReference type="NCBI Taxonomy" id="3476"/>
    <lineage>
        <taxon>Eukaryota</taxon>
        <taxon>Viridiplantae</taxon>
        <taxon>Streptophyta</taxon>
        <taxon>Embryophyta</taxon>
        <taxon>Tracheophyta</taxon>
        <taxon>Spermatophyta</taxon>
        <taxon>Magnoliopsida</taxon>
        <taxon>eudicotyledons</taxon>
        <taxon>Gunneridae</taxon>
        <taxon>Pentapetalae</taxon>
        <taxon>rosids</taxon>
        <taxon>fabids</taxon>
        <taxon>Rosales</taxon>
        <taxon>Cannabaceae</taxon>
        <taxon>Parasponia</taxon>
    </lineage>
</organism>
<evidence type="ECO:0000313" key="2">
    <source>
        <dbReference type="EMBL" id="PON52075.1"/>
    </source>
</evidence>
<name>A0A2P5BTI7_PARAD</name>
<keyword evidence="1" id="KW-1133">Transmembrane helix</keyword>
<proteinExistence type="predicted"/>
<keyword evidence="3" id="KW-1185">Reference proteome</keyword>
<evidence type="ECO:0000313" key="3">
    <source>
        <dbReference type="Proteomes" id="UP000237105"/>
    </source>
</evidence>
<keyword evidence="1" id="KW-0812">Transmembrane</keyword>
<dbReference type="AlphaFoldDB" id="A0A2P5BTI7"/>
<feature type="transmembrane region" description="Helical" evidence="1">
    <location>
        <begin position="64"/>
        <end position="83"/>
    </location>
</feature>
<dbReference type="Proteomes" id="UP000237105">
    <property type="component" value="Unassembled WGS sequence"/>
</dbReference>